<dbReference type="KEGG" id="moc:BB934_31960"/>
<evidence type="ECO:0000256" key="2">
    <source>
        <dbReference type="ARBA" id="ARBA00023015"/>
    </source>
</evidence>
<reference evidence="7" key="1">
    <citation type="submission" date="2016-07" db="EMBL/GenBank/DDBJ databases">
        <title>Microvirga ossetica sp. nov. a new species of rhizobia isolated from root nodules of the legume species Vicia alpestris Steven originated from North Ossetia region in the Caucasus.</title>
        <authorList>
            <person name="Safronova V.I."/>
            <person name="Kuznetsova I.G."/>
            <person name="Sazanova A.L."/>
            <person name="Belimov A."/>
            <person name="Andronov E."/>
            <person name="Osledkin Y.S."/>
            <person name="Onishchuk O.P."/>
            <person name="Kurchak O.N."/>
            <person name="Shaposhnikov A.I."/>
            <person name="Willems A."/>
            <person name="Tikhonovich I.A."/>
        </authorList>
    </citation>
    <scope>NUCLEOTIDE SEQUENCE [LARGE SCALE GENOMIC DNA]</scope>
    <source>
        <strain evidence="7">V5/3M</strain>
        <plasmid evidence="7">unnamed1</plasmid>
    </source>
</reference>
<dbReference type="OrthoDB" id="9791253at2"/>
<accession>A0A1B2ETI0</accession>
<keyword evidence="3" id="KW-0238">DNA-binding</keyword>
<dbReference type="GO" id="GO:0003700">
    <property type="term" value="F:DNA-binding transcription factor activity"/>
    <property type="evidence" value="ECO:0007669"/>
    <property type="project" value="InterPro"/>
</dbReference>
<evidence type="ECO:0000256" key="4">
    <source>
        <dbReference type="ARBA" id="ARBA00023159"/>
    </source>
</evidence>
<dbReference type="PANTHER" id="PTHR30293:SF0">
    <property type="entry name" value="NITROGEN ASSIMILATION REGULATORY PROTEIN NAC"/>
    <property type="match status" value="1"/>
</dbReference>
<feature type="domain" description="HTH lysR-type" evidence="6">
    <location>
        <begin position="1"/>
        <end position="58"/>
    </location>
</feature>
<dbReference type="Gene3D" id="1.10.10.10">
    <property type="entry name" value="Winged helix-like DNA-binding domain superfamily/Winged helix DNA-binding domain"/>
    <property type="match status" value="1"/>
</dbReference>
<dbReference type="GO" id="GO:2000142">
    <property type="term" value="P:regulation of DNA-templated transcription initiation"/>
    <property type="evidence" value="ECO:0007669"/>
    <property type="project" value="TreeGrafter"/>
</dbReference>
<name>A0A1B2ETI0_9HYPH</name>
<dbReference type="InterPro" id="IPR005119">
    <property type="entry name" value="LysR_subst-bd"/>
</dbReference>
<sequence>MNLKRLQYFVKIVDIGNLTQAADILHVAQPALSQQLATLESEVRQQLLVRTPRGVTPTEAGKVLYRHAQLILRQCDQARVDMRAAGEGISGAVSVGLAPGTAAAGLAMPLLVATRSRHPGVVLYLNETYGTTLSELVMNGRMDLAVLYGGGQSVHGLTFQPLLRESLYLVGPSSIPAPLDPVPLERIGEMDLFLPRPYNVVRKVVDAACAGIGLVPRVVAEIESASTLASVIAAGMGVTVLPGSMAKQVVESTSAWHARIVDPAIEVPLALCQSDHLPLSEPAAAIRQILLELVRELPGNMLSSQEEGVLKRA</sequence>
<dbReference type="FunFam" id="1.10.10.10:FF:000001">
    <property type="entry name" value="LysR family transcriptional regulator"/>
    <property type="match status" value="1"/>
</dbReference>
<comment type="similarity">
    <text evidence="1">Belongs to the LysR transcriptional regulatory family.</text>
</comment>
<protein>
    <submittedName>
        <fullName evidence="7">Nitrogen assimilation transcriptional regulator</fullName>
    </submittedName>
</protein>
<keyword evidence="5" id="KW-0804">Transcription</keyword>
<evidence type="ECO:0000256" key="1">
    <source>
        <dbReference type="ARBA" id="ARBA00009437"/>
    </source>
</evidence>
<dbReference type="Gene3D" id="3.40.190.290">
    <property type="match status" value="1"/>
</dbReference>
<dbReference type="InterPro" id="IPR000847">
    <property type="entry name" value="LysR_HTH_N"/>
</dbReference>
<dbReference type="SUPFAM" id="SSF46785">
    <property type="entry name" value="Winged helix' DNA-binding domain"/>
    <property type="match status" value="1"/>
</dbReference>
<dbReference type="SUPFAM" id="SSF53850">
    <property type="entry name" value="Periplasmic binding protein-like II"/>
    <property type="match status" value="1"/>
</dbReference>
<dbReference type="PANTHER" id="PTHR30293">
    <property type="entry name" value="TRANSCRIPTIONAL REGULATORY PROTEIN NAC-RELATED"/>
    <property type="match status" value="1"/>
</dbReference>
<keyword evidence="2" id="KW-0805">Transcription regulation</keyword>
<dbReference type="NCBIfam" id="NF008410">
    <property type="entry name" value="PRK11233.1"/>
    <property type="match status" value="1"/>
</dbReference>
<geneLocation type="plasmid" evidence="7">
    <name>unnamed1</name>
</geneLocation>
<evidence type="ECO:0000259" key="6">
    <source>
        <dbReference type="PROSITE" id="PS50931"/>
    </source>
</evidence>
<dbReference type="CDD" id="cd08433">
    <property type="entry name" value="PBP2_Nac"/>
    <property type="match status" value="1"/>
</dbReference>
<evidence type="ECO:0000256" key="5">
    <source>
        <dbReference type="ARBA" id="ARBA00023163"/>
    </source>
</evidence>
<dbReference type="InterPro" id="IPR036390">
    <property type="entry name" value="WH_DNA-bd_sf"/>
</dbReference>
<keyword evidence="7" id="KW-0614">Plasmid</keyword>
<dbReference type="RefSeq" id="WP_099514309.1">
    <property type="nucleotide sequence ID" value="NZ_CP016617.1"/>
</dbReference>
<dbReference type="InterPro" id="IPR036388">
    <property type="entry name" value="WH-like_DNA-bd_sf"/>
</dbReference>
<dbReference type="PRINTS" id="PR00039">
    <property type="entry name" value="HTHLYSR"/>
</dbReference>
<organism evidence="7">
    <name type="scientific">Microvirga ossetica</name>
    <dbReference type="NCBI Taxonomy" id="1882682"/>
    <lineage>
        <taxon>Bacteria</taxon>
        <taxon>Pseudomonadati</taxon>
        <taxon>Pseudomonadota</taxon>
        <taxon>Alphaproteobacteria</taxon>
        <taxon>Hyphomicrobiales</taxon>
        <taxon>Methylobacteriaceae</taxon>
        <taxon>Microvirga</taxon>
    </lineage>
</organism>
<dbReference type="EMBL" id="CP016617">
    <property type="protein sequence ID" value="ANY83286.1"/>
    <property type="molecule type" value="Genomic_DNA"/>
</dbReference>
<evidence type="ECO:0000256" key="3">
    <source>
        <dbReference type="ARBA" id="ARBA00023125"/>
    </source>
</evidence>
<keyword evidence="4" id="KW-0010">Activator</keyword>
<dbReference type="PROSITE" id="PS50931">
    <property type="entry name" value="HTH_LYSR"/>
    <property type="match status" value="1"/>
</dbReference>
<dbReference type="Pfam" id="PF00126">
    <property type="entry name" value="HTH_1"/>
    <property type="match status" value="1"/>
</dbReference>
<dbReference type="AlphaFoldDB" id="A0A1B2ETI0"/>
<gene>
    <name evidence="7" type="ORF">BB934_31960</name>
</gene>
<proteinExistence type="inferred from homology"/>
<evidence type="ECO:0000313" key="7">
    <source>
        <dbReference type="EMBL" id="ANY83286.1"/>
    </source>
</evidence>
<dbReference type="Pfam" id="PF03466">
    <property type="entry name" value="LysR_substrate"/>
    <property type="match status" value="1"/>
</dbReference>
<dbReference type="GO" id="GO:0003677">
    <property type="term" value="F:DNA binding"/>
    <property type="evidence" value="ECO:0007669"/>
    <property type="project" value="UniProtKB-KW"/>
</dbReference>